<evidence type="ECO:0000313" key="3">
    <source>
        <dbReference type="Proteomes" id="UP000177165"/>
    </source>
</evidence>
<dbReference type="STRING" id="1798540.A3B74_02335"/>
<feature type="transmembrane region" description="Helical" evidence="1">
    <location>
        <begin position="48"/>
        <end position="67"/>
    </location>
</feature>
<evidence type="ECO:0000313" key="2">
    <source>
        <dbReference type="EMBL" id="OGY79691.1"/>
    </source>
</evidence>
<dbReference type="AlphaFoldDB" id="A0A1G2ARZ5"/>
<reference evidence="2 3" key="1">
    <citation type="journal article" date="2016" name="Nat. Commun.">
        <title>Thousands of microbial genomes shed light on interconnected biogeochemical processes in an aquifer system.</title>
        <authorList>
            <person name="Anantharaman K."/>
            <person name="Brown C.T."/>
            <person name="Hug L.A."/>
            <person name="Sharon I."/>
            <person name="Castelle C.J."/>
            <person name="Probst A.J."/>
            <person name="Thomas B.C."/>
            <person name="Singh A."/>
            <person name="Wilkins M.J."/>
            <person name="Karaoz U."/>
            <person name="Brodie E.L."/>
            <person name="Williams K.H."/>
            <person name="Hubbard S.S."/>
            <person name="Banfield J.F."/>
        </authorList>
    </citation>
    <scope>NUCLEOTIDE SEQUENCE [LARGE SCALE GENOMIC DNA]</scope>
</reference>
<evidence type="ECO:0000256" key="1">
    <source>
        <dbReference type="SAM" id="Phobius"/>
    </source>
</evidence>
<feature type="transmembrane region" description="Helical" evidence="1">
    <location>
        <begin position="103"/>
        <end position="132"/>
    </location>
</feature>
<feature type="transmembrane region" description="Helical" evidence="1">
    <location>
        <begin position="138"/>
        <end position="164"/>
    </location>
</feature>
<sequence length="165" mass="18145">MLESKYLDWFSGFAPEVATMIISALPISELRGAIPFAMSAFGFSPLKAFLFAFLGNIIPPLFILLLIEPISKVLSERSQNIRRFFERLFARTRKKLQKNYETWGALGLLIFVAIPLPMTGAWTGALGAFLFGLPFKKAYPAIVGGVVIAGIITTLVSAGIITIFR</sequence>
<accession>A0A1G2ARZ5</accession>
<evidence type="ECO:0008006" key="4">
    <source>
        <dbReference type="Google" id="ProtNLM"/>
    </source>
</evidence>
<dbReference type="PANTHER" id="PTHR36007:SF2">
    <property type="entry name" value="TRANSPORT PROTEIN-RELATED"/>
    <property type="match status" value="1"/>
</dbReference>
<dbReference type="Proteomes" id="UP000177165">
    <property type="component" value="Unassembled WGS sequence"/>
</dbReference>
<keyword evidence="1" id="KW-1133">Transmembrane helix</keyword>
<keyword evidence="1" id="KW-0812">Transmembrane</keyword>
<dbReference type="InterPro" id="IPR009577">
    <property type="entry name" value="Sm_multidrug_ex"/>
</dbReference>
<dbReference type="EMBL" id="MHKB01000008">
    <property type="protein sequence ID" value="OGY79691.1"/>
    <property type="molecule type" value="Genomic_DNA"/>
</dbReference>
<gene>
    <name evidence="2" type="ORF">A3B74_02335</name>
</gene>
<protein>
    <recommendedName>
        <fullName evidence="4">Ligand-binding protein SH3</fullName>
    </recommendedName>
</protein>
<dbReference type="PANTHER" id="PTHR36007">
    <property type="entry name" value="TRANSPORT PROTEIN-RELATED"/>
    <property type="match status" value="1"/>
</dbReference>
<organism evidence="2 3">
    <name type="scientific">Candidatus Kerfeldbacteria bacterium RIFCSPHIGHO2_02_FULL_42_14</name>
    <dbReference type="NCBI Taxonomy" id="1798540"/>
    <lineage>
        <taxon>Bacteria</taxon>
        <taxon>Candidatus Kerfeldiibacteriota</taxon>
    </lineage>
</organism>
<dbReference type="Pfam" id="PF06695">
    <property type="entry name" value="Sm_multidrug_ex"/>
    <property type="match status" value="1"/>
</dbReference>
<proteinExistence type="predicted"/>
<keyword evidence="1" id="KW-0472">Membrane</keyword>
<comment type="caution">
    <text evidence="2">The sequence shown here is derived from an EMBL/GenBank/DDBJ whole genome shotgun (WGS) entry which is preliminary data.</text>
</comment>
<name>A0A1G2ARZ5_9BACT</name>